<sequence>MAVTVDHVGIPARDPEAAGTFLAWVLGEGAVVPDGPPDEEPGDMFSLVLDGWSLAFVRVEDPAPLHLAFRVAPAAFAAAVARLADRGIAFGNDPEDPANGRTDDPLGGPGRVYFRDPDGHLHELVSTPD</sequence>
<organism evidence="3 4">
    <name type="scientific">Yinghuangia aomiensis</name>
    <dbReference type="NCBI Taxonomy" id="676205"/>
    <lineage>
        <taxon>Bacteria</taxon>
        <taxon>Bacillati</taxon>
        <taxon>Actinomycetota</taxon>
        <taxon>Actinomycetes</taxon>
        <taxon>Kitasatosporales</taxon>
        <taxon>Streptomycetaceae</taxon>
        <taxon>Yinghuangia</taxon>
    </lineage>
</organism>
<protein>
    <submittedName>
        <fullName evidence="3">VOC family protein</fullName>
    </submittedName>
</protein>
<dbReference type="EMBL" id="BAABHS010000012">
    <property type="protein sequence ID" value="GAA4969240.1"/>
    <property type="molecule type" value="Genomic_DNA"/>
</dbReference>
<gene>
    <name evidence="3" type="ORF">GCM10023205_38110</name>
</gene>
<name>A0ABP9HEQ6_9ACTN</name>
<dbReference type="Proteomes" id="UP001500466">
    <property type="component" value="Unassembled WGS sequence"/>
</dbReference>
<dbReference type="Gene3D" id="3.10.180.10">
    <property type="entry name" value="2,3-Dihydroxybiphenyl 1,2-Dioxygenase, domain 1"/>
    <property type="match status" value="1"/>
</dbReference>
<evidence type="ECO:0000313" key="3">
    <source>
        <dbReference type="EMBL" id="GAA4969240.1"/>
    </source>
</evidence>
<reference evidence="4" key="1">
    <citation type="journal article" date="2019" name="Int. J. Syst. Evol. Microbiol.">
        <title>The Global Catalogue of Microorganisms (GCM) 10K type strain sequencing project: providing services to taxonomists for standard genome sequencing and annotation.</title>
        <authorList>
            <consortium name="The Broad Institute Genomics Platform"/>
            <consortium name="The Broad Institute Genome Sequencing Center for Infectious Disease"/>
            <person name="Wu L."/>
            <person name="Ma J."/>
        </authorList>
    </citation>
    <scope>NUCLEOTIDE SEQUENCE [LARGE SCALE GENOMIC DNA]</scope>
    <source>
        <strain evidence="4">JCM 17986</strain>
    </source>
</reference>
<proteinExistence type="predicted"/>
<feature type="compositionally biased region" description="Basic and acidic residues" evidence="1">
    <location>
        <begin position="113"/>
        <end position="123"/>
    </location>
</feature>
<dbReference type="Pfam" id="PF18029">
    <property type="entry name" value="Glyoxalase_6"/>
    <property type="match status" value="1"/>
</dbReference>
<keyword evidence="4" id="KW-1185">Reference proteome</keyword>
<dbReference type="InterPro" id="IPR029068">
    <property type="entry name" value="Glyas_Bleomycin-R_OHBP_Dase"/>
</dbReference>
<evidence type="ECO:0000259" key="2">
    <source>
        <dbReference type="PROSITE" id="PS51819"/>
    </source>
</evidence>
<comment type="caution">
    <text evidence="3">The sequence shown here is derived from an EMBL/GenBank/DDBJ whole genome shotgun (WGS) entry which is preliminary data.</text>
</comment>
<dbReference type="SUPFAM" id="SSF54593">
    <property type="entry name" value="Glyoxalase/Bleomycin resistance protein/Dihydroxybiphenyl dioxygenase"/>
    <property type="match status" value="1"/>
</dbReference>
<dbReference type="InterPro" id="IPR037523">
    <property type="entry name" value="VOC_core"/>
</dbReference>
<feature type="region of interest" description="Disordered" evidence="1">
    <location>
        <begin position="89"/>
        <end position="129"/>
    </location>
</feature>
<dbReference type="RefSeq" id="WP_345676731.1">
    <property type="nucleotide sequence ID" value="NZ_BAABHS010000012.1"/>
</dbReference>
<dbReference type="InterPro" id="IPR041581">
    <property type="entry name" value="Glyoxalase_6"/>
</dbReference>
<dbReference type="PROSITE" id="PS51819">
    <property type="entry name" value="VOC"/>
    <property type="match status" value="1"/>
</dbReference>
<evidence type="ECO:0000256" key="1">
    <source>
        <dbReference type="SAM" id="MobiDB-lite"/>
    </source>
</evidence>
<accession>A0ABP9HEQ6</accession>
<feature type="domain" description="VOC" evidence="2">
    <location>
        <begin position="4"/>
        <end position="127"/>
    </location>
</feature>
<evidence type="ECO:0000313" key="4">
    <source>
        <dbReference type="Proteomes" id="UP001500466"/>
    </source>
</evidence>